<proteinExistence type="predicted"/>
<organism evidence="8 9">
    <name type="scientific">Georgenia muralis</name>
    <dbReference type="NCBI Taxonomy" id="154117"/>
    <lineage>
        <taxon>Bacteria</taxon>
        <taxon>Bacillati</taxon>
        <taxon>Actinomycetota</taxon>
        <taxon>Actinomycetes</taxon>
        <taxon>Micrococcales</taxon>
        <taxon>Bogoriellaceae</taxon>
        <taxon>Georgenia</taxon>
    </lineage>
</organism>
<sequence>MNASVTAGTERAGAATAARTGAGFSLGRALRVTEKDLRLGPRSPIFLWAILLPVVLTFVLTAVFGTLFAAPPRLGIVDAGGSAVTSALRDAEGLVVVEVDDETELRAAVEAHDVDAGLVLGAGFDETLAAGGQPELEFFVSGSSLTSDRVILGVTTVSVLREQGGQSPPVDVVVTQVGDADVVPVEDRLLPLIVFYAVVIAGMFLPAASLVDEREKRTLDAVLVTPTRMSEVLLGKGVLGGSLAMAMGVITLWLNGALTGRGPGVVVFLLLGAVMVAEIGLVLGCWARDSNTLFSAIKGGGLLIALPAFFFLFPALPQWVARLVPTYYFLGPIYEMANAGTTLGDHLGDLAIGVAVCVLLAPAVVAMGRRTERRAAITL</sequence>
<evidence type="ECO:0000256" key="2">
    <source>
        <dbReference type="ARBA" id="ARBA00022475"/>
    </source>
</evidence>
<feature type="transmembrane region" description="Helical" evidence="6">
    <location>
        <begin position="350"/>
        <end position="368"/>
    </location>
</feature>
<feature type="transmembrane region" description="Helical" evidence="6">
    <location>
        <begin position="232"/>
        <end position="254"/>
    </location>
</feature>
<evidence type="ECO:0000313" key="8">
    <source>
        <dbReference type="EMBL" id="RPF29146.1"/>
    </source>
</evidence>
<dbReference type="GO" id="GO:0140359">
    <property type="term" value="F:ABC-type transporter activity"/>
    <property type="evidence" value="ECO:0007669"/>
    <property type="project" value="InterPro"/>
</dbReference>
<name>A0A3N4ZB39_9MICO</name>
<feature type="transmembrane region" description="Helical" evidence="6">
    <location>
        <begin position="299"/>
        <end position="320"/>
    </location>
</feature>
<gene>
    <name evidence="8" type="ORF">EDD32_3706</name>
</gene>
<dbReference type="GO" id="GO:0005886">
    <property type="term" value="C:plasma membrane"/>
    <property type="evidence" value="ECO:0007669"/>
    <property type="project" value="UniProtKB-SubCell"/>
</dbReference>
<evidence type="ECO:0000256" key="5">
    <source>
        <dbReference type="ARBA" id="ARBA00023136"/>
    </source>
</evidence>
<feature type="domain" description="ABC-2 type transporter transmembrane" evidence="7">
    <location>
        <begin position="45"/>
        <end position="361"/>
    </location>
</feature>
<evidence type="ECO:0000259" key="7">
    <source>
        <dbReference type="Pfam" id="PF12698"/>
    </source>
</evidence>
<dbReference type="AlphaFoldDB" id="A0A3N4ZB39"/>
<dbReference type="RefSeq" id="WP_170175358.1">
    <property type="nucleotide sequence ID" value="NZ_RKRA01000001.1"/>
</dbReference>
<evidence type="ECO:0000256" key="1">
    <source>
        <dbReference type="ARBA" id="ARBA00004651"/>
    </source>
</evidence>
<evidence type="ECO:0000256" key="3">
    <source>
        <dbReference type="ARBA" id="ARBA00022692"/>
    </source>
</evidence>
<dbReference type="PANTHER" id="PTHR30294:SF29">
    <property type="entry name" value="MULTIDRUG ABC TRANSPORTER PERMEASE YBHS-RELATED"/>
    <property type="match status" value="1"/>
</dbReference>
<comment type="subcellular location">
    <subcellularLocation>
        <location evidence="1">Cell membrane</location>
        <topology evidence="1">Multi-pass membrane protein</topology>
    </subcellularLocation>
</comment>
<evidence type="ECO:0000256" key="6">
    <source>
        <dbReference type="SAM" id="Phobius"/>
    </source>
</evidence>
<dbReference type="InterPro" id="IPR013525">
    <property type="entry name" value="ABC2_TM"/>
</dbReference>
<keyword evidence="3 6" id="KW-0812">Transmembrane</keyword>
<protein>
    <submittedName>
        <fullName evidence="8">ABC-2 type transport system permease protein</fullName>
    </submittedName>
</protein>
<reference evidence="8 9" key="1">
    <citation type="submission" date="2018-11" db="EMBL/GenBank/DDBJ databases">
        <title>Sequencing the genomes of 1000 actinobacteria strains.</title>
        <authorList>
            <person name="Klenk H.-P."/>
        </authorList>
    </citation>
    <scope>NUCLEOTIDE SEQUENCE [LARGE SCALE GENOMIC DNA]</scope>
    <source>
        <strain evidence="8 9">DSM 14418</strain>
    </source>
</reference>
<keyword evidence="4 6" id="KW-1133">Transmembrane helix</keyword>
<keyword evidence="9" id="KW-1185">Reference proteome</keyword>
<keyword evidence="2" id="KW-1003">Cell membrane</keyword>
<accession>A0A3N4ZB39</accession>
<dbReference type="Proteomes" id="UP000280726">
    <property type="component" value="Unassembled WGS sequence"/>
</dbReference>
<dbReference type="EMBL" id="RKRA01000001">
    <property type="protein sequence ID" value="RPF29146.1"/>
    <property type="molecule type" value="Genomic_DNA"/>
</dbReference>
<feature type="transmembrane region" description="Helical" evidence="6">
    <location>
        <begin position="266"/>
        <end position="287"/>
    </location>
</feature>
<dbReference type="InterPro" id="IPR051449">
    <property type="entry name" value="ABC-2_transporter_component"/>
</dbReference>
<comment type="caution">
    <text evidence="8">The sequence shown here is derived from an EMBL/GenBank/DDBJ whole genome shotgun (WGS) entry which is preliminary data.</text>
</comment>
<feature type="transmembrane region" description="Helical" evidence="6">
    <location>
        <begin position="189"/>
        <end position="211"/>
    </location>
</feature>
<dbReference type="PANTHER" id="PTHR30294">
    <property type="entry name" value="MEMBRANE COMPONENT OF ABC TRANSPORTER YHHJ-RELATED"/>
    <property type="match status" value="1"/>
</dbReference>
<feature type="transmembrane region" description="Helical" evidence="6">
    <location>
        <begin position="45"/>
        <end position="70"/>
    </location>
</feature>
<evidence type="ECO:0000256" key="4">
    <source>
        <dbReference type="ARBA" id="ARBA00022989"/>
    </source>
</evidence>
<evidence type="ECO:0000313" key="9">
    <source>
        <dbReference type="Proteomes" id="UP000280726"/>
    </source>
</evidence>
<dbReference type="Pfam" id="PF12698">
    <property type="entry name" value="ABC2_membrane_3"/>
    <property type="match status" value="1"/>
</dbReference>
<keyword evidence="5 6" id="KW-0472">Membrane</keyword>